<keyword evidence="1" id="KW-0812">Transmembrane</keyword>
<evidence type="ECO:0000313" key="3">
    <source>
        <dbReference type="EMBL" id="SDB01731.1"/>
    </source>
</evidence>
<dbReference type="Pfam" id="PF16982">
    <property type="entry name" value="Flp1_like"/>
    <property type="match status" value="1"/>
</dbReference>
<evidence type="ECO:0000256" key="1">
    <source>
        <dbReference type="SAM" id="Phobius"/>
    </source>
</evidence>
<keyword evidence="3" id="KW-0966">Cell projection</keyword>
<organism evidence="3 4">
    <name type="scientific">Eubacterium oxidoreducens</name>
    <dbReference type="NCBI Taxonomy" id="1732"/>
    <lineage>
        <taxon>Bacteria</taxon>
        <taxon>Bacillati</taxon>
        <taxon>Bacillota</taxon>
        <taxon>Clostridia</taxon>
        <taxon>Eubacteriales</taxon>
        <taxon>Eubacteriaceae</taxon>
        <taxon>Eubacterium</taxon>
    </lineage>
</organism>
<name>A0A1G5ZZV9_EUBOX</name>
<proteinExistence type="predicted"/>
<keyword evidence="1" id="KW-1133">Transmembrane helix</keyword>
<sequence length="56" mass="6242">MLDQIKAFLIDEEGIGVVEVILILVVVIAMVAIFRDKIKKVINDVFVTINSNISKL</sequence>
<dbReference type="Proteomes" id="UP000199228">
    <property type="component" value="Unassembled WGS sequence"/>
</dbReference>
<keyword evidence="3" id="KW-0969">Cilium</keyword>
<dbReference type="EMBL" id="FMXR01000004">
    <property type="protein sequence ID" value="SDB01731.1"/>
    <property type="molecule type" value="Genomic_DNA"/>
</dbReference>
<feature type="domain" description="Putative Flagellin Flp1-like" evidence="2">
    <location>
        <begin position="8"/>
        <end position="54"/>
    </location>
</feature>
<keyword evidence="1" id="KW-0472">Membrane</keyword>
<dbReference type="STRING" id="1732.SAMN02910417_00056"/>
<evidence type="ECO:0000313" key="4">
    <source>
        <dbReference type="Proteomes" id="UP000199228"/>
    </source>
</evidence>
<dbReference type="AlphaFoldDB" id="A0A1G5ZZV9"/>
<dbReference type="InterPro" id="IPR031564">
    <property type="entry name" value="Flp1-like"/>
</dbReference>
<gene>
    <name evidence="3" type="ORF">SAMN02910417_00056</name>
</gene>
<dbReference type="RefSeq" id="WP_090170764.1">
    <property type="nucleotide sequence ID" value="NZ_FMXR01000004.1"/>
</dbReference>
<reference evidence="3 4" key="1">
    <citation type="submission" date="2016-10" db="EMBL/GenBank/DDBJ databases">
        <authorList>
            <person name="de Groot N.N."/>
        </authorList>
    </citation>
    <scope>NUCLEOTIDE SEQUENCE [LARGE SCALE GENOMIC DNA]</scope>
    <source>
        <strain evidence="3 4">DSM 3217</strain>
    </source>
</reference>
<protein>
    <submittedName>
        <fullName evidence="3">Putative Flagellin, Flp1-like, domain</fullName>
    </submittedName>
</protein>
<feature type="transmembrane region" description="Helical" evidence="1">
    <location>
        <begin position="15"/>
        <end position="34"/>
    </location>
</feature>
<keyword evidence="3" id="KW-0282">Flagellum</keyword>
<accession>A0A1G5ZZV9</accession>
<keyword evidence="4" id="KW-1185">Reference proteome</keyword>
<evidence type="ECO:0000259" key="2">
    <source>
        <dbReference type="Pfam" id="PF16982"/>
    </source>
</evidence>